<sequence>MLSLIFGDRSNPVNDMNSIFSDQKTGFDWARNVLAEADIDPAQNPVVAIKELRSKEPALNLKTATYMVKKINAA</sequence>
<dbReference type="AlphaFoldDB" id="A0A239VNS2"/>
<dbReference type="Proteomes" id="UP000242637">
    <property type="component" value="Chromosome 1"/>
</dbReference>
<keyword evidence="2" id="KW-1185">Reference proteome</keyword>
<gene>
    <name evidence="1" type="ORF">SAMEA4475696_01782</name>
</gene>
<proteinExistence type="predicted"/>
<accession>A0A239VNS2</accession>
<reference evidence="1 2" key="1">
    <citation type="submission" date="2017-06" db="EMBL/GenBank/DDBJ databases">
        <authorList>
            <consortium name="Pathogen Informatics"/>
        </authorList>
    </citation>
    <scope>NUCLEOTIDE SEQUENCE [LARGE SCALE GENOMIC DNA]</scope>
    <source>
        <strain evidence="1 2">NCTC13039</strain>
    </source>
</reference>
<evidence type="ECO:0000313" key="1">
    <source>
        <dbReference type="EMBL" id="SNV23294.1"/>
    </source>
</evidence>
<organism evidence="1 2">
    <name type="scientific">Dermatophilus congolensis</name>
    <dbReference type="NCBI Taxonomy" id="1863"/>
    <lineage>
        <taxon>Bacteria</taxon>
        <taxon>Bacillati</taxon>
        <taxon>Actinomycetota</taxon>
        <taxon>Actinomycetes</taxon>
        <taxon>Micrococcales</taxon>
        <taxon>Dermatophilaceae</taxon>
        <taxon>Dermatophilus</taxon>
    </lineage>
</organism>
<name>A0A239VNS2_9MICO</name>
<dbReference type="KEGG" id="dco:SAMEA4475696_1782"/>
<protein>
    <submittedName>
        <fullName evidence="1">Uncharacterized protein</fullName>
    </submittedName>
</protein>
<evidence type="ECO:0000313" key="2">
    <source>
        <dbReference type="Proteomes" id="UP000242637"/>
    </source>
</evidence>
<dbReference type="EMBL" id="LT906453">
    <property type="protein sequence ID" value="SNV23294.1"/>
    <property type="molecule type" value="Genomic_DNA"/>
</dbReference>
<dbReference type="STRING" id="1121387.GCA_000429885_00151"/>